<dbReference type="AlphaFoldDB" id="D8MSH4"/>
<dbReference type="EMBL" id="FP236843">
    <property type="protein sequence ID" value="CAX59781.1"/>
    <property type="molecule type" value="Genomic_DNA"/>
</dbReference>
<evidence type="ECO:0000313" key="3">
    <source>
        <dbReference type="Proteomes" id="UP000008793"/>
    </source>
</evidence>
<dbReference type="STRING" id="634500.EbC_22500"/>
<feature type="domain" description="Glycosyltransferase 2-like" evidence="1">
    <location>
        <begin position="8"/>
        <end position="113"/>
    </location>
</feature>
<keyword evidence="3" id="KW-1185">Reference proteome</keyword>
<dbReference type="InterPro" id="IPR050834">
    <property type="entry name" value="Glycosyltransf_2"/>
</dbReference>
<dbReference type="eggNOG" id="COG1216">
    <property type="taxonomic scope" value="Bacteria"/>
</dbReference>
<dbReference type="InterPro" id="IPR029044">
    <property type="entry name" value="Nucleotide-diphossugar_trans"/>
</dbReference>
<dbReference type="Pfam" id="PF00535">
    <property type="entry name" value="Glycos_transf_2"/>
    <property type="match status" value="1"/>
</dbReference>
<evidence type="ECO:0000259" key="1">
    <source>
        <dbReference type="Pfam" id="PF00535"/>
    </source>
</evidence>
<dbReference type="HOGENOM" id="CLU_025996_25_1_6"/>
<dbReference type="PANTHER" id="PTHR43685:SF11">
    <property type="entry name" value="GLYCOSYLTRANSFERASE TAGX-RELATED"/>
    <property type="match status" value="1"/>
</dbReference>
<gene>
    <name evidence="2" type="ordered locus">EbC_22500</name>
</gene>
<protein>
    <submittedName>
        <fullName evidence="2">Capsular polysaccharide biosynthesis protein</fullName>
    </submittedName>
</protein>
<dbReference type="InterPro" id="IPR001173">
    <property type="entry name" value="Glyco_trans_2-like"/>
</dbReference>
<proteinExistence type="predicted"/>
<accession>D8MSH4</accession>
<dbReference type="Proteomes" id="UP000008793">
    <property type="component" value="Chromosome"/>
</dbReference>
<dbReference type="PANTHER" id="PTHR43685">
    <property type="entry name" value="GLYCOSYLTRANSFERASE"/>
    <property type="match status" value="1"/>
</dbReference>
<dbReference type="KEGG" id="ebi:EbC_22500"/>
<dbReference type="Gene3D" id="3.90.550.10">
    <property type="entry name" value="Spore Coat Polysaccharide Biosynthesis Protein SpsA, Chain A"/>
    <property type="match status" value="1"/>
</dbReference>
<organism evidence="3">
    <name type="scientific">Erwinia billingiae (strain Eb661)</name>
    <dbReference type="NCBI Taxonomy" id="634500"/>
    <lineage>
        <taxon>Bacteria</taxon>
        <taxon>Pseudomonadati</taxon>
        <taxon>Pseudomonadota</taxon>
        <taxon>Gammaproteobacteria</taxon>
        <taxon>Enterobacterales</taxon>
        <taxon>Erwiniaceae</taxon>
        <taxon>Erwinia</taxon>
    </lineage>
</organism>
<evidence type="ECO:0000313" key="2">
    <source>
        <dbReference type="EMBL" id="CAX59781.1"/>
    </source>
</evidence>
<dbReference type="CDD" id="cd00761">
    <property type="entry name" value="Glyco_tranf_GTA_type"/>
    <property type="match status" value="1"/>
</dbReference>
<name>D8MSH4_ERWBE</name>
<sequence>MGISMKLSVIIPAYNVAPYIVECIDSLLMQIAAPNELIIINDGSTDNTLALVEMHYRHLSNVKVFTIPNGGLGQARDYGIRMAMGEFVFCCDPDDVLGAGFFDELNRVTNQHTDVEIFCFNSVMFDDDAEAKTQPKMVHQRFGLMPARAVFTSLLETDSYTSATWNYALKRAVIIDNGMRYSRRLHEDHIFTVEAFLRSGKAFVSRNVYYKQRIRSGSLTNSAKNDSFYRQRYDAFLCSYNILLMLLDQDPDRDYLKRLYAIQQFKLMMYLCAWDNTAPPQYLLDAVQYLGRDLKPGSLINMILLNHPALYGSLIRMKLNRRIAKEKKVIQKAASRSVA</sequence>
<dbReference type="SUPFAM" id="SSF53448">
    <property type="entry name" value="Nucleotide-diphospho-sugar transferases"/>
    <property type="match status" value="1"/>
</dbReference>
<reference evidence="2 3" key="1">
    <citation type="journal article" date="2010" name="BMC Genomics">
        <title>Genome comparison of the epiphytic bacteria Erwinia billingiae and E. tasmaniensis with the pear pathogen E. pyrifoliae.</title>
        <authorList>
            <person name="Kube M."/>
            <person name="Migdoll A.M."/>
            <person name="Gehring I."/>
            <person name="Heitmann K."/>
            <person name="Mayer Y."/>
            <person name="Kuhl H."/>
            <person name="Knaust F."/>
            <person name="Geider K."/>
            <person name="Reinhardt R."/>
        </authorList>
    </citation>
    <scope>NUCLEOTIDE SEQUENCE [LARGE SCALE GENOMIC DNA]</scope>
    <source>
        <strain evidence="2 3">Eb661</strain>
    </source>
</reference>
<dbReference type="CAZy" id="GT2">
    <property type="family name" value="Glycosyltransferase Family 2"/>
</dbReference>